<dbReference type="EMBL" id="JAMSHJ010000007">
    <property type="protein sequence ID" value="KAI5389257.1"/>
    <property type="molecule type" value="Genomic_DNA"/>
</dbReference>
<keyword evidence="3" id="KW-1185">Reference proteome</keyword>
<sequence>MTSYVLDPLGFKARYGKLLPLLTTQVDEGLMSTLAQFYDPLYHCFSFPDFQLLPALEEYAHLVGIPILDQVPFSGLESIPTSREITNLLHIDESLIEAHMTTKGGIQGLPSDFLIAQATVYGKAMSEDAFEAIFVLLIYGLTVAFKENKRCLRWSTRLMSLTNDDISWYDRVYDTFQIIDYCGEFPNVPLLSTCGGISYNPILARRQLGFPLKDKPHNILLESVFFQEGKDPHGLKARMVRAWRKIHKKGRSELGPKNCIALEPYTSWVRQRASEYLMPYDYPRPTPLVVAGPSTLPNQGVEELREEDLSRAWTREREELLQQLKEKDALIEFLELRVIDDPNDTWTSLLPQSSKFWKRKYDRLAKEKADMEAAYEREIKRLCVSRLPASRASRDP</sequence>
<dbReference type="PANTHER" id="PTHR48154:SF1">
    <property type="entry name" value="PROTEIN, PUTATIVE-RELATED"/>
    <property type="match status" value="1"/>
</dbReference>
<reference evidence="2 3" key="1">
    <citation type="journal article" date="2022" name="Nat. Genet.">
        <title>Improved pea reference genome and pan-genome highlight genomic features and evolutionary characteristics.</title>
        <authorList>
            <person name="Yang T."/>
            <person name="Liu R."/>
            <person name="Luo Y."/>
            <person name="Hu S."/>
            <person name="Wang D."/>
            <person name="Wang C."/>
            <person name="Pandey M.K."/>
            <person name="Ge S."/>
            <person name="Xu Q."/>
            <person name="Li N."/>
            <person name="Li G."/>
            <person name="Huang Y."/>
            <person name="Saxena R.K."/>
            <person name="Ji Y."/>
            <person name="Li M."/>
            <person name="Yan X."/>
            <person name="He Y."/>
            <person name="Liu Y."/>
            <person name="Wang X."/>
            <person name="Xiang C."/>
            <person name="Varshney R.K."/>
            <person name="Ding H."/>
            <person name="Gao S."/>
            <person name="Zong X."/>
        </authorList>
    </citation>
    <scope>NUCLEOTIDE SEQUENCE [LARGE SCALE GENOMIC DNA]</scope>
    <source>
        <strain evidence="2 3">cv. Zhongwan 6</strain>
    </source>
</reference>
<comment type="caution">
    <text evidence="2">The sequence shown here is derived from an EMBL/GenBank/DDBJ whole genome shotgun (WGS) entry which is preliminary data.</text>
</comment>
<dbReference type="Pfam" id="PF24924">
    <property type="entry name" value="DUF7745"/>
    <property type="match status" value="2"/>
</dbReference>
<feature type="domain" description="DUF7745" evidence="1">
    <location>
        <begin position="10"/>
        <end position="142"/>
    </location>
</feature>
<organism evidence="2 3">
    <name type="scientific">Pisum sativum</name>
    <name type="common">Garden pea</name>
    <name type="synonym">Lathyrus oleraceus</name>
    <dbReference type="NCBI Taxonomy" id="3888"/>
    <lineage>
        <taxon>Eukaryota</taxon>
        <taxon>Viridiplantae</taxon>
        <taxon>Streptophyta</taxon>
        <taxon>Embryophyta</taxon>
        <taxon>Tracheophyta</taxon>
        <taxon>Spermatophyta</taxon>
        <taxon>Magnoliopsida</taxon>
        <taxon>eudicotyledons</taxon>
        <taxon>Gunneridae</taxon>
        <taxon>Pentapetalae</taxon>
        <taxon>rosids</taxon>
        <taxon>fabids</taxon>
        <taxon>Fabales</taxon>
        <taxon>Fabaceae</taxon>
        <taxon>Papilionoideae</taxon>
        <taxon>50 kb inversion clade</taxon>
        <taxon>NPAAA clade</taxon>
        <taxon>Hologalegina</taxon>
        <taxon>IRL clade</taxon>
        <taxon>Fabeae</taxon>
        <taxon>Lathyrus</taxon>
    </lineage>
</organism>
<evidence type="ECO:0000259" key="1">
    <source>
        <dbReference type="Pfam" id="PF24924"/>
    </source>
</evidence>
<dbReference type="AlphaFoldDB" id="A0A9D4ZXA6"/>
<dbReference type="PANTHER" id="PTHR48154">
    <property type="entry name" value="PROTEIN, PUTATIVE-RELATED"/>
    <property type="match status" value="1"/>
</dbReference>
<gene>
    <name evidence="2" type="ORF">KIW84_074785</name>
</gene>
<accession>A0A9D4ZXA6</accession>
<dbReference type="Gramene" id="Psat07G0478500-T1">
    <property type="protein sequence ID" value="KAI5389257.1"/>
    <property type="gene ID" value="KIW84_074785"/>
</dbReference>
<proteinExistence type="predicted"/>
<name>A0A9D4ZXA6_PEA</name>
<evidence type="ECO:0000313" key="3">
    <source>
        <dbReference type="Proteomes" id="UP001058974"/>
    </source>
</evidence>
<protein>
    <recommendedName>
        <fullName evidence="1">DUF7745 domain-containing protein</fullName>
    </recommendedName>
</protein>
<dbReference type="InterPro" id="IPR056647">
    <property type="entry name" value="DUF7745"/>
</dbReference>
<feature type="domain" description="DUF7745" evidence="1">
    <location>
        <begin position="144"/>
        <end position="273"/>
    </location>
</feature>
<evidence type="ECO:0000313" key="2">
    <source>
        <dbReference type="EMBL" id="KAI5389257.1"/>
    </source>
</evidence>
<dbReference type="Proteomes" id="UP001058974">
    <property type="component" value="Chromosome 7"/>
</dbReference>